<dbReference type="STRING" id="1349767.GJA_4228"/>
<gene>
    <name evidence="1" type="ORF">GJA_4228</name>
</gene>
<organism evidence="1 2">
    <name type="scientific">Janthinobacterium agaricidamnosum NBRC 102515 = DSM 9628</name>
    <dbReference type="NCBI Taxonomy" id="1349767"/>
    <lineage>
        <taxon>Bacteria</taxon>
        <taxon>Pseudomonadati</taxon>
        <taxon>Pseudomonadota</taxon>
        <taxon>Betaproteobacteria</taxon>
        <taxon>Burkholderiales</taxon>
        <taxon>Oxalobacteraceae</taxon>
        <taxon>Janthinobacterium</taxon>
    </lineage>
</organism>
<accession>W0VBV4</accession>
<keyword evidence="2" id="KW-1185">Reference proteome</keyword>
<evidence type="ECO:0000313" key="1">
    <source>
        <dbReference type="EMBL" id="CDG84838.1"/>
    </source>
</evidence>
<dbReference type="Proteomes" id="UP000027604">
    <property type="component" value="Chromosome I"/>
</dbReference>
<reference evidence="1 2" key="1">
    <citation type="journal article" date="2015" name="Genome Announc.">
        <title>Genome Sequence of Mushroom Soft-Rot Pathogen Janthinobacterium agaricidamnosum.</title>
        <authorList>
            <person name="Graupner K."/>
            <person name="Lackner G."/>
            <person name="Hertweck C."/>
        </authorList>
    </citation>
    <scope>NUCLEOTIDE SEQUENCE [LARGE SCALE GENOMIC DNA]</scope>
    <source>
        <strain evidence="2">NBRC 102515 / DSM 9628</strain>
    </source>
</reference>
<proteinExistence type="predicted"/>
<name>W0VBV4_9BURK</name>
<dbReference type="KEGG" id="jag:GJA_4228"/>
<sequence>MLAVRYQMALAWSLMRISSGMAKRRTILIFGYFREEKC</sequence>
<dbReference type="EMBL" id="HG322949">
    <property type="protein sequence ID" value="CDG84838.1"/>
    <property type="molecule type" value="Genomic_DNA"/>
</dbReference>
<evidence type="ECO:0000313" key="2">
    <source>
        <dbReference type="Proteomes" id="UP000027604"/>
    </source>
</evidence>
<dbReference type="HOGENOM" id="CLU_3328842_0_0_4"/>
<dbReference type="AlphaFoldDB" id="W0VBV4"/>
<protein>
    <submittedName>
        <fullName evidence="1">Uncharacterized protein</fullName>
    </submittedName>
</protein>